<evidence type="ECO:0000313" key="1">
    <source>
        <dbReference type="EMBL" id="ABM78080.1"/>
    </source>
</evidence>
<dbReference type="NCBIfam" id="TIGR02399">
    <property type="entry name" value="salt_tol_Pase"/>
    <property type="match status" value="1"/>
</dbReference>
<dbReference type="KEGG" id="pmf:P9303_13331"/>
<evidence type="ECO:0000313" key="2">
    <source>
        <dbReference type="Proteomes" id="UP000002274"/>
    </source>
</evidence>
<dbReference type="GO" id="GO:0050530">
    <property type="term" value="F:glucosylglycerol 3-phosphatase activity"/>
    <property type="evidence" value="ECO:0007669"/>
    <property type="project" value="UniProtKB-EC"/>
</dbReference>
<protein>
    <submittedName>
        <fullName evidence="1">Putative glucosylglycerolphosphate phosphatase</fullName>
        <ecNumber evidence="1">3.1.3.69</ecNumber>
    </submittedName>
</protein>
<dbReference type="RefSeq" id="WP_011825978.1">
    <property type="nucleotide sequence ID" value="NC_008820.1"/>
</dbReference>
<dbReference type="AlphaFoldDB" id="A2C9C0"/>
<proteinExistence type="predicted"/>
<dbReference type="Proteomes" id="UP000002274">
    <property type="component" value="Chromosome"/>
</dbReference>
<sequence length="401" mass="43486">MGHIDLDQLLAEMVSTEDLLIVQDLDGVCIPLVKDPLTRVLDPAYVWAAKRLEGSFSVLTNGEHGGHRGVNCVVERALGDPQLPAKQGLYLPGLAAGGVQLQNCYGEISHPGISDKEIAFLAALPSRMQTLLEQRLPALLPQLTSDEIQTLAKMSVLDTELSPTILLNGLFSLTPDDVGIQQSLQIMLQELMNELINSAISAGLPNSFFLHIAPNMGCDGQRERLKPAAPGDVGTTDIQFMLKGAVKEAGLLVLINKHIAKYKGKAPLGKDFDVRSAPKTHQGLLDLCRKHIPVDQMPLLMGVGDTVTSNPSPDGTGWLRGGSDRGFLTLLQDLGRIYNRTNRVVLVDSSGGEVYRPSLVDERLQGISDPEDPLHFDVLVPSGPSTYVAWFRSLAERRSAR</sequence>
<reference evidence="1 2" key="1">
    <citation type="journal article" date="2007" name="PLoS Genet.">
        <title>Patterns and implications of gene gain and loss in the evolution of Prochlorococcus.</title>
        <authorList>
            <person name="Kettler G.C."/>
            <person name="Martiny A.C."/>
            <person name="Huang K."/>
            <person name="Zucker J."/>
            <person name="Coleman M.L."/>
            <person name="Rodrigue S."/>
            <person name="Chen F."/>
            <person name="Lapidus A."/>
            <person name="Ferriera S."/>
            <person name="Johnson J."/>
            <person name="Steglich C."/>
            <person name="Church G.M."/>
            <person name="Richardson P."/>
            <person name="Chisholm S.W."/>
        </authorList>
    </citation>
    <scope>NUCLEOTIDE SEQUENCE [LARGE SCALE GENOMIC DNA]</scope>
    <source>
        <strain evidence="1 2">MIT 9303</strain>
    </source>
</reference>
<keyword evidence="1" id="KW-0378">Hydrolase</keyword>
<gene>
    <name evidence="1" type="primary">stpA</name>
    <name evidence="1" type="ordered locus">P9303_13331</name>
</gene>
<dbReference type="InterPro" id="IPR012765">
    <property type="entry name" value="GGPPase"/>
</dbReference>
<dbReference type="HOGENOM" id="CLU_677803_0_0_3"/>
<organism evidence="1 2">
    <name type="scientific">Prochlorococcus marinus (strain MIT 9303)</name>
    <dbReference type="NCBI Taxonomy" id="59922"/>
    <lineage>
        <taxon>Bacteria</taxon>
        <taxon>Bacillati</taxon>
        <taxon>Cyanobacteriota</taxon>
        <taxon>Cyanophyceae</taxon>
        <taxon>Synechococcales</taxon>
        <taxon>Prochlorococcaceae</taxon>
        <taxon>Prochlorococcus</taxon>
    </lineage>
</organism>
<name>A2C9C0_PROM3</name>
<accession>A2C9C0</accession>
<dbReference type="BioCyc" id="PMAR59922:G1G80-1150-MONOMER"/>
<dbReference type="Pfam" id="PF09506">
    <property type="entry name" value="Salt_tol_Pase"/>
    <property type="match status" value="1"/>
</dbReference>
<dbReference type="EC" id="3.1.3.69" evidence="1"/>
<dbReference type="PIRSF" id="PIRSF020945">
    <property type="entry name" value="GGPPase"/>
    <property type="match status" value="1"/>
</dbReference>
<dbReference type="EMBL" id="CP000554">
    <property type="protein sequence ID" value="ABM78080.1"/>
    <property type="molecule type" value="Genomic_DNA"/>
</dbReference>